<evidence type="ECO:0000256" key="7">
    <source>
        <dbReference type="RuleBase" id="RU003827"/>
    </source>
</evidence>
<accession>A0A7I4FKI3</accession>
<dbReference type="PANTHER" id="PTHR22811">
    <property type="entry name" value="TRANSMEMBRANE EMP24 DOMAIN-CONTAINING PROTEIN"/>
    <property type="match status" value="1"/>
</dbReference>
<feature type="chain" id="PRO_5029471995" description="GOLD domain-containing protein" evidence="8">
    <location>
        <begin position="23"/>
        <end position="159"/>
    </location>
</feature>
<reference evidence="10 11" key="2">
    <citation type="journal article" date="2018" name="Plant J.">
        <title>The Physcomitrella patens chromosome-scale assembly reveals moss genome structure and evolution.</title>
        <authorList>
            <person name="Lang D."/>
            <person name="Ullrich K.K."/>
            <person name="Murat F."/>
            <person name="Fuchs J."/>
            <person name="Jenkins J."/>
            <person name="Haas F.B."/>
            <person name="Piednoel M."/>
            <person name="Gundlach H."/>
            <person name="Van Bel M."/>
            <person name="Meyberg R."/>
            <person name="Vives C."/>
            <person name="Morata J."/>
            <person name="Symeonidi A."/>
            <person name="Hiss M."/>
            <person name="Muchero W."/>
            <person name="Kamisugi Y."/>
            <person name="Saleh O."/>
            <person name="Blanc G."/>
            <person name="Decker E.L."/>
            <person name="van Gessel N."/>
            <person name="Grimwood J."/>
            <person name="Hayes R.D."/>
            <person name="Graham S.W."/>
            <person name="Gunter L.E."/>
            <person name="McDaniel S.F."/>
            <person name="Hoernstein S.N.W."/>
            <person name="Larsson A."/>
            <person name="Li F.W."/>
            <person name="Perroud P.F."/>
            <person name="Phillips J."/>
            <person name="Ranjan P."/>
            <person name="Rokshar D.S."/>
            <person name="Rothfels C.J."/>
            <person name="Schneider L."/>
            <person name="Shu S."/>
            <person name="Stevenson D.W."/>
            <person name="Thummler F."/>
            <person name="Tillich M."/>
            <person name="Villarreal Aguilar J.C."/>
            <person name="Widiez T."/>
            <person name="Wong G.K."/>
            <person name="Wymore A."/>
            <person name="Zhang Y."/>
            <person name="Zimmer A.D."/>
            <person name="Quatrano R.S."/>
            <person name="Mayer K.F.X."/>
            <person name="Goodstein D."/>
            <person name="Casacuberta J.M."/>
            <person name="Vandepoele K."/>
            <person name="Reski R."/>
            <person name="Cuming A.C."/>
            <person name="Tuskan G.A."/>
            <person name="Maumus F."/>
            <person name="Salse J."/>
            <person name="Schmutz J."/>
            <person name="Rensing S.A."/>
        </authorList>
    </citation>
    <scope>NUCLEOTIDE SEQUENCE [LARGE SCALE GENOMIC DNA]</scope>
    <source>
        <strain evidence="10 11">cv. Gransden 2004</strain>
    </source>
</reference>
<evidence type="ECO:0000259" key="9">
    <source>
        <dbReference type="PROSITE" id="PS50866"/>
    </source>
</evidence>
<reference evidence="10" key="3">
    <citation type="submission" date="2020-12" db="UniProtKB">
        <authorList>
            <consortium name="EnsemblPlants"/>
        </authorList>
    </citation>
    <scope>IDENTIFICATION</scope>
</reference>
<sequence length="159" mass="18022">MELRPWITVLFALAVVVAHSHALLMTVHNTECVWEDVEFDGDVVSGNFVVLDQEVFWGSEHPGIELIVTGPDGRAVHTTNTIDGEKFEFIAHRRGRYKFCFHNPLSAPEQLTFYIHVGHVIGVEELARDGMTHVSSNLMNKCFLRLYLLYHDSLGLTTQ</sequence>
<evidence type="ECO:0000313" key="10">
    <source>
        <dbReference type="EnsemblPlants" id="Pp3c2_2860V3.3"/>
    </source>
</evidence>
<dbReference type="EMBL" id="ABEU02000002">
    <property type="status" value="NOT_ANNOTATED_CDS"/>
    <property type="molecule type" value="Genomic_DNA"/>
</dbReference>
<dbReference type="InterPro" id="IPR015720">
    <property type="entry name" value="Emp24-like"/>
</dbReference>
<dbReference type="SMART" id="SM01190">
    <property type="entry name" value="EMP24_GP25L"/>
    <property type="match status" value="1"/>
</dbReference>
<evidence type="ECO:0000256" key="4">
    <source>
        <dbReference type="ARBA" id="ARBA00022729"/>
    </source>
</evidence>
<feature type="signal peptide" evidence="8">
    <location>
        <begin position="1"/>
        <end position="22"/>
    </location>
</feature>
<name>A0A7I4FKI3_PHYPA</name>
<feature type="domain" description="GOLD" evidence="9">
    <location>
        <begin position="30"/>
        <end position="117"/>
    </location>
</feature>
<organism evidence="10 11">
    <name type="scientific">Physcomitrium patens</name>
    <name type="common">Spreading-leaved earth moss</name>
    <name type="synonym">Physcomitrella patens</name>
    <dbReference type="NCBI Taxonomy" id="3218"/>
    <lineage>
        <taxon>Eukaryota</taxon>
        <taxon>Viridiplantae</taxon>
        <taxon>Streptophyta</taxon>
        <taxon>Embryophyta</taxon>
        <taxon>Bryophyta</taxon>
        <taxon>Bryophytina</taxon>
        <taxon>Bryopsida</taxon>
        <taxon>Funariidae</taxon>
        <taxon>Funariales</taxon>
        <taxon>Funariaceae</taxon>
        <taxon>Physcomitrium</taxon>
    </lineage>
</organism>
<evidence type="ECO:0000256" key="6">
    <source>
        <dbReference type="ARBA" id="ARBA00023136"/>
    </source>
</evidence>
<dbReference type="AlphaFoldDB" id="A0A7I4FKI3"/>
<dbReference type="Gramene" id="Pp3c2_2860V3.3">
    <property type="protein sequence ID" value="Pp3c2_2860V3.3"/>
    <property type="gene ID" value="Pp3c2_2860"/>
</dbReference>
<evidence type="ECO:0000313" key="11">
    <source>
        <dbReference type="Proteomes" id="UP000006727"/>
    </source>
</evidence>
<comment type="similarity">
    <text evidence="2 7">Belongs to the EMP24/GP25L family.</text>
</comment>
<dbReference type="Proteomes" id="UP000006727">
    <property type="component" value="Chromosome 2"/>
</dbReference>
<protein>
    <recommendedName>
        <fullName evidence="9">GOLD domain-containing protein</fullName>
    </recommendedName>
</protein>
<evidence type="ECO:0000256" key="8">
    <source>
        <dbReference type="SAM" id="SignalP"/>
    </source>
</evidence>
<dbReference type="Pfam" id="PF01105">
    <property type="entry name" value="EMP24_GP25L"/>
    <property type="match status" value="1"/>
</dbReference>
<evidence type="ECO:0000256" key="3">
    <source>
        <dbReference type="ARBA" id="ARBA00022692"/>
    </source>
</evidence>
<comment type="subcellular location">
    <subcellularLocation>
        <location evidence="1 7">Membrane</location>
        <topology evidence="1 7">Single-pass type I membrane protein</topology>
    </subcellularLocation>
</comment>
<keyword evidence="11" id="KW-1185">Reference proteome</keyword>
<keyword evidence="5" id="KW-1133">Transmembrane helix</keyword>
<keyword evidence="6" id="KW-0472">Membrane</keyword>
<dbReference type="EnsemblPlants" id="Pp3c2_2860V3.3">
    <property type="protein sequence ID" value="Pp3c2_2860V3.3"/>
    <property type="gene ID" value="Pp3c2_2860"/>
</dbReference>
<dbReference type="InterPro" id="IPR009038">
    <property type="entry name" value="GOLD_dom"/>
</dbReference>
<evidence type="ECO:0000256" key="2">
    <source>
        <dbReference type="ARBA" id="ARBA00007104"/>
    </source>
</evidence>
<keyword evidence="4 8" id="KW-0732">Signal</keyword>
<keyword evidence="3 7" id="KW-0812">Transmembrane</keyword>
<reference evidence="10 11" key="1">
    <citation type="journal article" date="2008" name="Science">
        <title>The Physcomitrella genome reveals evolutionary insights into the conquest of land by plants.</title>
        <authorList>
            <person name="Rensing S."/>
            <person name="Lang D."/>
            <person name="Zimmer A."/>
            <person name="Terry A."/>
            <person name="Salamov A."/>
            <person name="Shapiro H."/>
            <person name="Nishiyama T."/>
            <person name="Perroud P.-F."/>
            <person name="Lindquist E."/>
            <person name="Kamisugi Y."/>
            <person name="Tanahashi T."/>
            <person name="Sakakibara K."/>
            <person name="Fujita T."/>
            <person name="Oishi K."/>
            <person name="Shin-I T."/>
            <person name="Kuroki Y."/>
            <person name="Toyoda A."/>
            <person name="Suzuki Y."/>
            <person name="Hashimoto A."/>
            <person name="Yamaguchi K."/>
            <person name="Sugano A."/>
            <person name="Kohara Y."/>
            <person name="Fujiyama A."/>
            <person name="Anterola A."/>
            <person name="Aoki S."/>
            <person name="Ashton N."/>
            <person name="Barbazuk W.B."/>
            <person name="Barker E."/>
            <person name="Bennetzen J."/>
            <person name="Bezanilla M."/>
            <person name="Blankenship R."/>
            <person name="Cho S.H."/>
            <person name="Dutcher S."/>
            <person name="Estelle M."/>
            <person name="Fawcett J.A."/>
            <person name="Gundlach H."/>
            <person name="Hanada K."/>
            <person name="Heyl A."/>
            <person name="Hicks K.A."/>
            <person name="Hugh J."/>
            <person name="Lohr M."/>
            <person name="Mayer K."/>
            <person name="Melkozernov A."/>
            <person name="Murata T."/>
            <person name="Nelson D."/>
            <person name="Pils B."/>
            <person name="Prigge M."/>
            <person name="Reiss B."/>
            <person name="Renner T."/>
            <person name="Rombauts S."/>
            <person name="Rushton P."/>
            <person name="Sanderfoot A."/>
            <person name="Schween G."/>
            <person name="Shiu S.-H."/>
            <person name="Stueber K."/>
            <person name="Theodoulou F.L."/>
            <person name="Tu H."/>
            <person name="Van de Peer Y."/>
            <person name="Verrier P.J."/>
            <person name="Waters E."/>
            <person name="Wood A."/>
            <person name="Yang L."/>
            <person name="Cove D."/>
            <person name="Cuming A."/>
            <person name="Hasebe M."/>
            <person name="Lucas S."/>
            <person name="Mishler D.B."/>
            <person name="Reski R."/>
            <person name="Grigoriev I."/>
            <person name="Quatrano R.S."/>
            <person name="Boore J.L."/>
        </authorList>
    </citation>
    <scope>NUCLEOTIDE SEQUENCE [LARGE SCALE GENOMIC DNA]</scope>
    <source>
        <strain evidence="10 11">cv. Gransden 2004</strain>
    </source>
</reference>
<gene>
    <name evidence="10" type="primary">LOC112277915</name>
</gene>
<dbReference type="PROSITE" id="PS50866">
    <property type="entry name" value="GOLD"/>
    <property type="match status" value="1"/>
</dbReference>
<evidence type="ECO:0000256" key="5">
    <source>
        <dbReference type="ARBA" id="ARBA00022989"/>
    </source>
</evidence>
<evidence type="ECO:0000256" key="1">
    <source>
        <dbReference type="ARBA" id="ARBA00004479"/>
    </source>
</evidence>
<proteinExistence type="inferred from homology"/>
<dbReference type="GO" id="GO:0016020">
    <property type="term" value="C:membrane"/>
    <property type="evidence" value="ECO:0007669"/>
    <property type="project" value="UniProtKB-SubCell"/>
</dbReference>